<dbReference type="Proteomes" id="UP000284002">
    <property type="component" value="Unassembled WGS sequence"/>
</dbReference>
<sequence>MSIKQDIQTPQEANSAYLKMRSEYRAKLADMVIEIKDEDYADKASGLLHGPRLVENNGLTPGILAWPNLPPPGASDRVTLYLDNGSGRWDKVAEHEFTIPAGGGPFPESFPYPMPINANYLPDDATCRLKYIITDYTDFETESSETQVICDRLPPLKHLPPNALKLAADYLDDDNLPVGGDLSVTIPGYPDWESSDKIAIYLVDAAEIPEDPTDATLVFLNNVPSPGITDTPVQIPAASIRNFGDAECVFLYVLIDKAQNPSAVSVHKTVGLTFGPLPANLHPPKVPQADPGPLVNEHVRAGVSVWLDKYDNWKAGDKVRVTWGATRVQPDLDFLNMPTVEVPVLPAELLLREYGENTTGIKSTAVSYQILRKGRPFGPQTKNFPVNFEVPIPWVPWPPIDWPDPVHPDLGEGEVKNHDETRTNELTRADKGENAKFIFTWYDTAQNDDVVDFFWNGVIVESAQVIFDDAIHTPGDDHEVVIPWNNIKAGGNNSTVPVHYQVHRPDVENDLCSSPTKVDVNAIAVELPAASFPKIPNPTGYPGCSALEADGALMVRMPDLTGLLKPGETISFEFIPMKGSDLAQPDDPIPGVKFEKDFVLGSADAPLTGFDFPVEPYSTYIQPLYDENPDRRGAPRFSISSMTVRRTSPPKH</sequence>
<name>A0A423HEY0_9PSED</name>
<dbReference type="AlphaFoldDB" id="A0A423HEY0"/>
<feature type="region of interest" description="Disordered" evidence="1">
    <location>
        <begin position="625"/>
        <end position="652"/>
    </location>
</feature>
<evidence type="ECO:0000313" key="2">
    <source>
        <dbReference type="EMBL" id="RON11637.1"/>
    </source>
</evidence>
<evidence type="ECO:0000313" key="3">
    <source>
        <dbReference type="Proteomes" id="UP000284002"/>
    </source>
</evidence>
<proteinExistence type="predicted"/>
<accession>A0A423HEY0</accession>
<dbReference type="EMBL" id="MOBM01000043">
    <property type="protein sequence ID" value="RON11637.1"/>
    <property type="molecule type" value="Genomic_DNA"/>
</dbReference>
<comment type="caution">
    <text evidence="2">The sequence shown here is derived from an EMBL/GenBank/DDBJ whole genome shotgun (WGS) entry which is preliminary data.</text>
</comment>
<protein>
    <submittedName>
        <fullName evidence="2">Uncharacterized protein</fullName>
    </submittedName>
</protein>
<gene>
    <name evidence="2" type="ORF">BK662_32070</name>
</gene>
<dbReference type="RefSeq" id="WP_123361228.1">
    <property type="nucleotide sequence ID" value="NZ_MOBM01000043.1"/>
</dbReference>
<organism evidence="2 3">
    <name type="scientific">Pseudomonas frederiksbergensis</name>
    <dbReference type="NCBI Taxonomy" id="104087"/>
    <lineage>
        <taxon>Bacteria</taxon>
        <taxon>Pseudomonadati</taxon>
        <taxon>Pseudomonadota</taxon>
        <taxon>Gammaproteobacteria</taxon>
        <taxon>Pseudomonadales</taxon>
        <taxon>Pseudomonadaceae</taxon>
        <taxon>Pseudomonas</taxon>
    </lineage>
</organism>
<reference evidence="2 3" key="1">
    <citation type="submission" date="2016-10" db="EMBL/GenBank/DDBJ databases">
        <title>Comparative genome analysis of multiple Pseudomonas spp. focuses on biocontrol and plant growth promoting traits.</title>
        <authorList>
            <person name="Tao X.-Y."/>
            <person name="Taylor C.G."/>
        </authorList>
    </citation>
    <scope>NUCLEOTIDE SEQUENCE [LARGE SCALE GENOMIC DNA]</scope>
    <source>
        <strain evidence="2 3">36C6</strain>
    </source>
</reference>
<evidence type="ECO:0000256" key="1">
    <source>
        <dbReference type="SAM" id="MobiDB-lite"/>
    </source>
</evidence>